<dbReference type="GO" id="GO:0006508">
    <property type="term" value="P:proteolysis"/>
    <property type="evidence" value="ECO:0007669"/>
    <property type="project" value="UniProtKB-KW"/>
</dbReference>
<dbReference type="InterPro" id="IPR000064">
    <property type="entry name" value="NLP_P60_dom"/>
</dbReference>
<dbReference type="InterPro" id="IPR028090">
    <property type="entry name" value="JAB_dom_prok"/>
</dbReference>
<dbReference type="AlphaFoldDB" id="A0A382W283"/>
<evidence type="ECO:0000256" key="1">
    <source>
        <dbReference type="ARBA" id="ARBA00007074"/>
    </source>
</evidence>
<evidence type="ECO:0000256" key="7">
    <source>
        <dbReference type="ARBA" id="ARBA00023049"/>
    </source>
</evidence>
<dbReference type="Pfam" id="PF00877">
    <property type="entry name" value="NLPC_P60"/>
    <property type="match status" value="1"/>
</dbReference>
<gene>
    <name evidence="10" type="ORF">METZ01_LOCUS405703</name>
</gene>
<dbReference type="GO" id="GO:0008235">
    <property type="term" value="F:metalloexopeptidase activity"/>
    <property type="evidence" value="ECO:0007669"/>
    <property type="project" value="TreeGrafter"/>
</dbReference>
<feature type="domain" description="NlpC/P60" evidence="8">
    <location>
        <begin position="109"/>
        <end position="232"/>
    </location>
</feature>
<evidence type="ECO:0000256" key="2">
    <source>
        <dbReference type="ARBA" id="ARBA00022670"/>
    </source>
</evidence>
<dbReference type="InterPro" id="IPR038765">
    <property type="entry name" value="Papain-like_cys_pep_sf"/>
</dbReference>
<dbReference type="GO" id="GO:0008234">
    <property type="term" value="F:cysteine-type peptidase activity"/>
    <property type="evidence" value="ECO:0007669"/>
    <property type="project" value="UniProtKB-KW"/>
</dbReference>
<feature type="non-terminal residue" evidence="10">
    <location>
        <position position="1"/>
    </location>
</feature>
<dbReference type="Gene3D" id="3.90.1720.10">
    <property type="entry name" value="endopeptidase domain like (from Nostoc punctiforme)"/>
    <property type="match status" value="1"/>
</dbReference>
<evidence type="ECO:0000256" key="3">
    <source>
        <dbReference type="ARBA" id="ARBA00022723"/>
    </source>
</evidence>
<comment type="similarity">
    <text evidence="1">Belongs to the peptidase C40 family.</text>
</comment>
<dbReference type="SUPFAM" id="SSF54001">
    <property type="entry name" value="Cysteine proteinases"/>
    <property type="match status" value="1"/>
</dbReference>
<keyword evidence="2" id="KW-0645">Protease</keyword>
<dbReference type="SUPFAM" id="SSF102712">
    <property type="entry name" value="JAB1/MPN domain"/>
    <property type="match status" value="1"/>
</dbReference>
<dbReference type="InterPro" id="IPR051929">
    <property type="entry name" value="VirAsm_ModProt"/>
</dbReference>
<keyword evidence="3" id="KW-0479">Metal-binding</keyword>
<evidence type="ECO:0000259" key="8">
    <source>
        <dbReference type="Pfam" id="PF00877"/>
    </source>
</evidence>
<dbReference type="PANTHER" id="PTHR34858">
    <property type="entry name" value="CYSO-CYSTEINE PEPTIDASE"/>
    <property type="match status" value="1"/>
</dbReference>
<dbReference type="PANTHER" id="PTHR34858:SF1">
    <property type="entry name" value="CYSO-CYSTEINE PEPTIDASE"/>
    <property type="match status" value="1"/>
</dbReference>
<dbReference type="EMBL" id="UINC01156434">
    <property type="protein sequence ID" value="SVD52849.1"/>
    <property type="molecule type" value="Genomic_DNA"/>
</dbReference>
<evidence type="ECO:0000256" key="6">
    <source>
        <dbReference type="ARBA" id="ARBA00022833"/>
    </source>
</evidence>
<feature type="domain" description="JAB" evidence="9">
    <location>
        <begin position="1"/>
        <end position="89"/>
    </location>
</feature>
<keyword evidence="6" id="KW-0862">Zinc</keyword>
<reference evidence="10" key="1">
    <citation type="submission" date="2018-05" db="EMBL/GenBank/DDBJ databases">
        <authorList>
            <person name="Lanie J.A."/>
            <person name="Ng W.-L."/>
            <person name="Kazmierczak K.M."/>
            <person name="Andrzejewski T.M."/>
            <person name="Davidsen T.M."/>
            <person name="Wayne K.J."/>
            <person name="Tettelin H."/>
            <person name="Glass J.I."/>
            <person name="Rusch D."/>
            <person name="Podicherti R."/>
            <person name="Tsui H.-C.T."/>
            <person name="Winkler M.E."/>
        </authorList>
    </citation>
    <scope>NUCLEOTIDE SEQUENCE</scope>
</reference>
<name>A0A382W283_9ZZZZ</name>
<protein>
    <recommendedName>
        <fullName evidence="11">NlpC/P60 domain-containing protein</fullName>
    </recommendedName>
</protein>
<accession>A0A382W283</accession>
<keyword evidence="4" id="KW-0378">Hydrolase</keyword>
<evidence type="ECO:0008006" key="11">
    <source>
        <dbReference type="Google" id="ProtNLM"/>
    </source>
</evidence>
<evidence type="ECO:0000259" key="9">
    <source>
        <dbReference type="Pfam" id="PF14464"/>
    </source>
</evidence>
<proteinExistence type="inferred from homology"/>
<evidence type="ECO:0000313" key="10">
    <source>
        <dbReference type="EMBL" id="SVD52849.1"/>
    </source>
</evidence>
<evidence type="ECO:0000256" key="4">
    <source>
        <dbReference type="ARBA" id="ARBA00022801"/>
    </source>
</evidence>
<dbReference type="Pfam" id="PF14464">
    <property type="entry name" value="Prok-JAB"/>
    <property type="match status" value="1"/>
</dbReference>
<dbReference type="Gene3D" id="3.40.140.10">
    <property type="entry name" value="Cytidine Deaminase, domain 2"/>
    <property type="match status" value="1"/>
</dbReference>
<evidence type="ECO:0000256" key="5">
    <source>
        <dbReference type="ARBA" id="ARBA00022807"/>
    </source>
</evidence>
<keyword evidence="7" id="KW-0482">Metalloprotease</keyword>
<dbReference type="GO" id="GO:0008270">
    <property type="term" value="F:zinc ion binding"/>
    <property type="evidence" value="ECO:0007669"/>
    <property type="project" value="TreeGrafter"/>
</dbReference>
<keyword evidence="5" id="KW-0788">Thiol protease</keyword>
<sequence length="237" mass="28079">HALEKTPTECCGLLTSNKNKFDLKVHRCRNLAESKEGFFTIDPRDYVRATRYGKIEATYHSHTSENQEFSQTDKENSKKHELNYILYNTQFDTFHLFDYKRNGVSNLSKEFKWGVSDCIVLVKDYLKENLNIDTLIPEKFQARDSHWSERFPTLIEEVLQVNNKFKKVHPRSRNEILKNDILCFSIFKSKFIKTYDHWAIYLGNGQIYHHPANRYPTTEDFGAFYSSKLMGVYRHVK</sequence>
<organism evidence="10">
    <name type="scientific">marine metagenome</name>
    <dbReference type="NCBI Taxonomy" id="408172"/>
    <lineage>
        <taxon>unclassified sequences</taxon>
        <taxon>metagenomes</taxon>
        <taxon>ecological metagenomes</taxon>
    </lineage>
</organism>